<evidence type="ECO:0000256" key="3">
    <source>
        <dbReference type="ARBA" id="ARBA00022989"/>
    </source>
</evidence>
<evidence type="ECO:0000313" key="7">
    <source>
        <dbReference type="WBParaSite" id="PDA_v2.g13709.t1"/>
    </source>
</evidence>
<evidence type="ECO:0000256" key="4">
    <source>
        <dbReference type="ARBA" id="ARBA00023136"/>
    </source>
</evidence>
<evidence type="ECO:0000313" key="6">
    <source>
        <dbReference type="Proteomes" id="UP000887578"/>
    </source>
</evidence>
<keyword evidence="4 5" id="KW-0472">Membrane</keyword>
<dbReference type="GO" id="GO:0005886">
    <property type="term" value="C:plasma membrane"/>
    <property type="evidence" value="ECO:0007669"/>
    <property type="project" value="TreeGrafter"/>
</dbReference>
<feature type="transmembrane region" description="Helical" evidence="5">
    <location>
        <begin position="192"/>
        <end position="212"/>
    </location>
</feature>
<name>A0A914P6W4_9BILA</name>
<dbReference type="WBParaSite" id="PDA_v2.g13709.t1">
    <property type="protein sequence ID" value="PDA_v2.g13709.t1"/>
    <property type="gene ID" value="PDA_v2.g13709"/>
</dbReference>
<evidence type="ECO:0000256" key="5">
    <source>
        <dbReference type="SAM" id="Phobius"/>
    </source>
</evidence>
<sequence length="235" mass="25140">MVASSALGYGFLGITIVATLFTLIAFFTPSWRTSGDYGLGAGGVGGINNGFVGNGGYNDYGIKFGIVTYSCGTYGNSFAYQNCYAQWNARSEWFIVLLMIVAVLFQIAALLSACIIPQATPKYYFATPILATISTVFLLLAIVIYAIKSNYNYLGSSNGFGVGGGVINPAIGVGGVGGVGISDYYYHYGYSFWLAILSFVLMFIATIVGFLASKVYRDEAIRYYNGRPNPAAATY</sequence>
<keyword evidence="2 5" id="KW-0812">Transmembrane</keyword>
<reference evidence="7" key="1">
    <citation type="submission" date="2022-11" db="UniProtKB">
        <authorList>
            <consortium name="WormBaseParasite"/>
        </authorList>
    </citation>
    <scope>IDENTIFICATION</scope>
</reference>
<feature type="transmembrane region" description="Helical" evidence="5">
    <location>
        <begin position="159"/>
        <end position="186"/>
    </location>
</feature>
<feature type="transmembrane region" description="Helical" evidence="5">
    <location>
        <begin position="125"/>
        <end position="147"/>
    </location>
</feature>
<dbReference type="PANTHER" id="PTHR10671:SF108">
    <property type="entry name" value="CLAUDIN FAMILY PROTEIN-RELATED"/>
    <property type="match status" value="1"/>
</dbReference>
<keyword evidence="6" id="KW-1185">Reference proteome</keyword>
<proteinExistence type="predicted"/>
<accession>A0A914P6W4</accession>
<dbReference type="Gene3D" id="1.20.140.150">
    <property type="match status" value="1"/>
</dbReference>
<dbReference type="AlphaFoldDB" id="A0A914P6W4"/>
<protein>
    <submittedName>
        <fullName evidence="7">Uncharacterized protein</fullName>
    </submittedName>
</protein>
<dbReference type="PANTHER" id="PTHR10671">
    <property type="entry name" value="EPITHELIAL MEMBRANE PROTEIN-RELATED"/>
    <property type="match status" value="1"/>
</dbReference>
<evidence type="ECO:0000256" key="2">
    <source>
        <dbReference type="ARBA" id="ARBA00022692"/>
    </source>
</evidence>
<dbReference type="Proteomes" id="UP000887578">
    <property type="component" value="Unplaced"/>
</dbReference>
<organism evidence="6 7">
    <name type="scientific">Panagrolaimus davidi</name>
    <dbReference type="NCBI Taxonomy" id="227884"/>
    <lineage>
        <taxon>Eukaryota</taxon>
        <taxon>Metazoa</taxon>
        <taxon>Ecdysozoa</taxon>
        <taxon>Nematoda</taxon>
        <taxon>Chromadorea</taxon>
        <taxon>Rhabditida</taxon>
        <taxon>Tylenchina</taxon>
        <taxon>Panagrolaimomorpha</taxon>
        <taxon>Panagrolaimoidea</taxon>
        <taxon>Panagrolaimidae</taxon>
        <taxon>Panagrolaimus</taxon>
    </lineage>
</organism>
<dbReference type="InterPro" id="IPR050579">
    <property type="entry name" value="PMP-22/EMP/MP20-like"/>
</dbReference>
<feature type="transmembrane region" description="Helical" evidence="5">
    <location>
        <begin position="6"/>
        <end position="27"/>
    </location>
</feature>
<evidence type="ECO:0000256" key="1">
    <source>
        <dbReference type="ARBA" id="ARBA00004141"/>
    </source>
</evidence>
<keyword evidence="3 5" id="KW-1133">Transmembrane helix</keyword>
<comment type="subcellular location">
    <subcellularLocation>
        <location evidence="1">Membrane</location>
        <topology evidence="1">Multi-pass membrane protein</topology>
    </subcellularLocation>
</comment>
<feature type="transmembrane region" description="Helical" evidence="5">
    <location>
        <begin position="94"/>
        <end position="119"/>
    </location>
</feature>